<feature type="compositionally biased region" description="Polar residues" evidence="1">
    <location>
        <begin position="151"/>
        <end position="169"/>
    </location>
</feature>
<protein>
    <submittedName>
        <fullName evidence="2">ODA11 protein</fullName>
    </submittedName>
</protein>
<dbReference type="Proteomes" id="UP000601435">
    <property type="component" value="Unassembled WGS sequence"/>
</dbReference>
<proteinExistence type="predicted"/>
<evidence type="ECO:0000256" key="1">
    <source>
        <dbReference type="SAM" id="MobiDB-lite"/>
    </source>
</evidence>
<gene>
    <name evidence="2" type="primary">ODA11</name>
    <name evidence="2" type="ORF">SNEC2469_LOCUS25806</name>
</gene>
<sequence>MGCGSSKKWIKCRREGCQKEAHPTQGHGFCCYGCSKGWECGPLCTGVSGSSKKWIKCRRAGCQKEAHHTQGHGFCCYGCSKGWECGPLCTGVNTMKCWRPTCGKRKHSRMELGYCCRGCKANGCCTRDCENQPFVAASESPSPAAVLEVSNEPSSRQQEPLEAHTNSQSNNANIEMKVFGFMDTASPLGPTWEKACQGRAPTVDASTGMLMGKWAECLAWAVAYEAQHPDRTSTGDVIEARAALSYPKLNAQTLHPHFSAL</sequence>
<dbReference type="OrthoDB" id="10304600at2759"/>
<accession>A0A812ZX47</accession>
<feature type="region of interest" description="Disordered" evidence="1">
    <location>
        <begin position="140"/>
        <end position="169"/>
    </location>
</feature>
<dbReference type="EMBL" id="CAJNJA010051365">
    <property type="protein sequence ID" value="CAE7843590.1"/>
    <property type="molecule type" value="Genomic_DNA"/>
</dbReference>
<evidence type="ECO:0000313" key="3">
    <source>
        <dbReference type="Proteomes" id="UP000601435"/>
    </source>
</evidence>
<reference evidence="2" key="1">
    <citation type="submission" date="2021-02" db="EMBL/GenBank/DDBJ databases">
        <authorList>
            <person name="Dougan E. K."/>
            <person name="Rhodes N."/>
            <person name="Thang M."/>
            <person name="Chan C."/>
        </authorList>
    </citation>
    <scope>NUCLEOTIDE SEQUENCE</scope>
</reference>
<keyword evidence="3" id="KW-1185">Reference proteome</keyword>
<evidence type="ECO:0000313" key="2">
    <source>
        <dbReference type="EMBL" id="CAE7843590.1"/>
    </source>
</evidence>
<dbReference type="AlphaFoldDB" id="A0A812ZX47"/>
<comment type="caution">
    <text evidence="2">The sequence shown here is derived from an EMBL/GenBank/DDBJ whole genome shotgun (WGS) entry which is preliminary data.</text>
</comment>
<name>A0A812ZX47_9DINO</name>
<organism evidence="2 3">
    <name type="scientific">Symbiodinium necroappetens</name>
    <dbReference type="NCBI Taxonomy" id="1628268"/>
    <lineage>
        <taxon>Eukaryota</taxon>
        <taxon>Sar</taxon>
        <taxon>Alveolata</taxon>
        <taxon>Dinophyceae</taxon>
        <taxon>Suessiales</taxon>
        <taxon>Symbiodiniaceae</taxon>
        <taxon>Symbiodinium</taxon>
    </lineage>
</organism>